<evidence type="ECO:0000313" key="1">
    <source>
        <dbReference type="EMBL" id="GAA4415056.1"/>
    </source>
</evidence>
<dbReference type="SUPFAM" id="SSF47226">
    <property type="entry name" value="Histidine-containing phosphotransfer domain, HPT domain"/>
    <property type="match status" value="1"/>
</dbReference>
<dbReference type="EMBL" id="BAABGN010000001">
    <property type="protein sequence ID" value="GAA4415056.1"/>
    <property type="molecule type" value="Genomic_DNA"/>
</dbReference>
<gene>
    <name evidence="1" type="ORF">GCM10023169_01020</name>
</gene>
<proteinExistence type="predicted"/>
<organism evidence="1 2">
    <name type="scientific">Georgenia halophila</name>
    <dbReference type="NCBI Taxonomy" id="620889"/>
    <lineage>
        <taxon>Bacteria</taxon>
        <taxon>Bacillati</taxon>
        <taxon>Actinomycetota</taxon>
        <taxon>Actinomycetes</taxon>
        <taxon>Micrococcales</taxon>
        <taxon>Bogoriellaceae</taxon>
        <taxon>Georgenia</taxon>
    </lineage>
</organism>
<dbReference type="Proteomes" id="UP001500622">
    <property type="component" value="Unassembled WGS sequence"/>
</dbReference>
<dbReference type="InterPro" id="IPR036641">
    <property type="entry name" value="HPT_dom_sf"/>
</dbReference>
<protein>
    <recommendedName>
        <fullName evidence="3">Hpt domain-containing protein</fullName>
    </recommendedName>
</protein>
<dbReference type="Gene3D" id="1.20.120.160">
    <property type="entry name" value="HPT domain"/>
    <property type="match status" value="1"/>
</dbReference>
<comment type="caution">
    <text evidence="1">The sequence shown here is derived from an EMBL/GenBank/DDBJ whole genome shotgun (WGS) entry which is preliminary data.</text>
</comment>
<name>A0ABP8KTD4_9MICO</name>
<reference evidence="2" key="1">
    <citation type="journal article" date="2019" name="Int. J. Syst. Evol. Microbiol.">
        <title>The Global Catalogue of Microorganisms (GCM) 10K type strain sequencing project: providing services to taxonomists for standard genome sequencing and annotation.</title>
        <authorList>
            <consortium name="The Broad Institute Genomics Platform"/>
            <consortium name="The Broad Institute Genome Sequencing Center for Infectious Disease"/>
            <person name="Wu L."/>
            <person name="Ma J."/>
        </authorList>
    </citation>
    <scope>NUCLEOTIDE SEQUENCE [LARGE SCALE GENOMIC DNA]</scope>
    <source>
        <strain evidence="2">JCM 17810</strain>
    </source>
</reference>
<evidence type="ECO:0008006" key="3">
    <source>
        <dbReference type="Google" id="ProtNLM"/>
    </source>
</evidence>
<dbReference type="RefSeq" id="WP_345214529.1">
    <property type="nucleotide sequence ID" value="NZ_BAABGN010000001.1"/>
</dbReference>
<sequence>MIRRPWKQASRVSMVMHEVVTVGGRAQVYEVLLDPRALQALVEDLGEEATENFVRRYVHELPIRVVQLQLAMASGDLRRECDVAQSLASTSAMVGASCLNGIALDWAAATGHGGPTPGSAGLTRLAKVACATLSVFDDESPGRITDAGGSRLRALSG</sequence>
<accession>A0ABP8KTD4</accession>
<evidence type="ECO:0000313" key="2">
    <source>
        <dbReference type="Proteomes" id="UP001500622"/>
    </source>
</evidence>
<keyword evidence="2" id="KW-1185">Reference proteome</keyword>